<evidence type="ECO:0000259" key="3">
    <source>
        <dbReference type="SMART" id="SM00562"/>
    </source>
</evidence>
<dbReference type="SUPFAM" id="SSF54919">
    <property type="entry name" value="Nucleoside diphosphate kinase, NDK"/>
    <property type="match status" value="1"/>
</dbReference>
<organism evidence="4 5">
    <name type="scientific">Actinoallomurus oryzae</name>
    <dbReference type="NCBI Taxonomy" id="502180"/>
    <lineage>
        <taxon>Bacteria</taxon>
        <taxon>Bacillati</taxon>
        <taxon>Actinomycetota</taxon>
        <taxon>Actinomycetes</taxon>
        <taxon>Streptosporangiales</taxon>
        <taxon>Thermomonosporaceae</taxon>
        <taxon>Actinoallomurus</taxon>
    </lineage>
</organism>
<evidence type="ECO:0000256" key="2">
    <source>
        <dbReference type="RuleBase" id="RU004011"/>
    </source>
</evidence>
<dbReference type="EMBL" id="BAABHF010000016">
    <property type="protein sequence ID" value="GAA4491604.1"/>
    <property type="molecule type" value="Genomic_DNA"/>
</dbReference>
<evidence type="ECO:0000256" key="1">
    <source>
        <dbReference type="PROSITE-ProRule" id="PRU00706"/>
    </source>
</evidence>
<dbReference type="Pfam" id="PF00334">
    <property type="entry name" value="NDK"/>
    <property type="match status" value="1"/>
</dbReference>
<dbReference type="RefSeq" id="WP_345462155.1">
    <property type="nucleotide sequence ID" value="NZ_BAABHF010000016.1"/>
</dbReference>
<comment type="caution">
    <text evidence="1">Lacks conserved residue(s) required for the propagation of feature annotation.</text>
</comment>
<comment type="caution">
    <text evidence="4">The sequence shown here is derived from an EMBL/GenBank/DDBJ whole genome shotgun (WGS) entry which is preliminary data.</text>
</comment>
<evidence type="ECO:0000313" key="4">
    <source>
        <dbReference type="EMBL" id="GAA4491604.1"/>
    </source>
</evidence>
<gene>
    <name evidence="4" type="ORF">GCM10023191_025850</name>
</gene>
<reference evidence="5" key="1">
    <citation type="journal article" date="2019" name="Int. J. Syst. Evol. Microbiol.">
        <title>The Global Catalogue of Microorganisms (GCM) 10K type strain sequencing project: providing services to taxonomists for standard genome sequencing and annotation.</title>
        <authorList>
            <consortium name="The Broad Institute Genomics Platform"/>
            <consortium name="The Broad Institute Genome Sequencing Center for Infectious Disease"/>
            <person name="Wu L."/>
            <person name="Ma J."/>
        </authorList>
    </citation>
    <scope>NUCLEOTIDE SEQUENCE [LARGE SCALE GENOMIC DNA]</scope>
    <source>
        <strain evidence="5">JCM 17933</strain>
    </source>
</reference>
<dbReference type="Proteomes" id="UP001500503">
    <property type="component" value="Unassembled WGS sequence"/>
</dbReference>
<keyword evidence="5" id="KW-1185">Reference proteome</keyword>
<dbReference type="InterPro" id="IPR001564">
    <property type="entry name" value="Nucleoside_diP_kinase"/>
</dbReference>
<accession>A0ABP8PV13</accession>
<comment type="similarity">
    <text evidence="1 2">Belongs to the NDK family.</text>
</comment>
<protein>
    <recommendedName>
        <fullName evidence="3">Nucleoside diphosphate kinase-like domain-containing protein</fullName>
    </recommendedName>
</protein>
<dbReference type="SMART" id="SM00562">
    <property type="entry name" value="NDK"/>
    <property type="match status" value="1"/>
</dbReference>
<dbReference type="InterPro" id="IPR034907">
    <property type="entry name" value="NDK-like_dom"/>
</dbReference>
<evidence type="ECO:0000313" key="5">
    <source>
        <dbReference type="Proteomes" id="UP001500503"/>
    </source>
</evidence>
<name>A0ABP8PV13_9ACTN</name>
<dbReference type="InterPro" id="IPR036850">
    <property type="entry name" value="NDK-like_dom_sf"/>
</dbReference>
<sequence>MTTPATPRDTTPFGVVDWAQWTVILLKPDCLRRGLADAVLQRVGRVVTVSAVRSLIPTEAQVFAHYDDMLPPEVSRTLGLDVPAELRRIFVDNQVIVALGHGHQAADRLRAVLGGTDPSLADPDSIRGHFGADNLATARAAGRLIDNLIHTSDHTGVVERDFTIWYGAANRYLLIPTTDRSPQ</sequence>
<proteinExistence type="inferred from homology"/>
<dbReference type="PRINTS" id="PR01243">
    <property type="entry name" value="NUCDPKINASE"/>
</dbReference>
<dbReference type="Gene3D" id="3.30.70.141">
    <property type="entry name" value="Nucleoside diphosphate kinase-like domain"/>
    <property type="match status" value="1"/>
</dbReference>
<dbReference type="PROSITE" id="PS51374">
    <property type="entry name" value="NDPK_LIKE"/>
    <property type="match status" value="1"/>
</dbReference>
<feature type="domain" description="Nucleoside diphosphate kinase-like" evidence="3">
    <location>
        <begin position="19"/>
        <end position="171"/>
    </location>
</feature>